<proteinExistence type="predicted"/>
<sequence>MKITEDLAELLRRTRLDPEEIAERFRFLDWQEEDAKRLNAAAQQRSRRHRRSKRSSITCTATWKSSPRRPHCCACQRSLPV</sequence>
<protein>
    <submittedName>
        <fullName evidence="1">Uncharacterized protein</fullName>
    </submittedName>
</protein>
<gene>
    <name evidence="1" type="ORF">PVE_R2G0697</name>
</gene>
<name>A0A1D3K8L9_PSEVE</name>
<accession>A0A1D3K8L9</accession>
<organism evidence="1 2">
    <name type="scientific">Pseudomonas veronii 1YdBTEX2</name>
    <dbReference type="NCBI Taxonomy" id="1295141"/>
    <lineage>
        <taxon>Bacteria</taxon>
        <taxon>Pseudomonadati</taxon>
        <taxon>Pseudomonadota</taxon>
        <taxon>Gammaproteobacteria</taxon>
        <taxon>Pseudomonadales</taxon>
        <taxon>Pseudomonadaceae</taxon>
        <taxon>Pseudomonas</taxon>
    </lineage>
</organism>
<dbReference type="AlphaFoldDB" id="A0A1D3K8L9"/>
<dbReference type="EMBL" id="LT599584">
    <property type="protein sequence ID" value="SBW84723.1"/>
    <property type="molecule type" value="Genomic_DNA"/>
</dbReference>
<evidence type="ECO:0000313" key="2">
    <source>
        <dbReference type="Proteomes" id="UP000245431"/>
    </source>
</evidence>
<evidence type="ECO:0000313" key="1">
    <source>
        <dbReference type="EMBL" id="SBW84723.1"/>
    </source>
</evidence>
<dbReference type="Proteomes" id="UP000245431">
    <property type="component" value="Chromosome PVE_r2"/>
</dbReference>
<reference evidence="2" key="1">
    <citation type="submission" date="2016-07" db="EMBL/GenBank/DDBJ databases">
        <authorList>
            <person name="Florea S."/>
            <person name="Webb J.S."/>
            <person name="Jaromczyk J."/>
            <person name="Schardl C.L."/>
        </authorList>
    </citation>
    <scope>NUCLEOTIDE SEQUENCE [LARGE SCALE GENOMIC DNA]</scope>
    <source>
        <strain evidence="2">1YdBTEX2</strain>
    </source>
</reference>